<dbReference type="AlphaFoldDB" id="A0A7I8KUA1"/>
<dbReference type="Proteomes" id="UP000663760">
    <property type="component" value="Chromosome 8"/>
</dbReference>
<gene>
    <name evidence="2" type="ORF">SI8410_08011730</name>
</gene>
<feature type="transmembrane region" description="Helical" evidence="1">
    <location>
        <begin position="12"/>
        <end position="30"/>
    </location>
</feature>
<proteinExistence type="predicted"/>
<keyword evidence="3" id="KW-1185">Reference proteome</keyword>
<accession>A0A7I8KUA1</accession>
<protein>
    <submittedName>
        <fullName evidence="2">Uncharacterized protein</fullName>
    </submittedName>
</protein>
<keyword evidence="1" id="KW-1133">Transmembrane helix</keyword>
<evidence type="ECO:0000256" key="1">
    <source>
        <dbReference type="SAM" id="Phobius"/>
    </source>
</evidence>
<name>A0A7I8KUA1_SPIIN</name>
<evidence type="ECO:0000313" key="2">
    <source>
        <dbReference type="EMBL" id="CAA7401052.1"/>
    </source>
</evidence>
<dbReference type="EMBL" id="LR746271">
    <property type="protein sequence ID" value="CAA7401052.1"/>
    <property type="molecule type" value="Genomic_DNA"/>
</dbReference>
<sequence length="111" mass="12805">MTFIIFYHLSPNTYLIYFIYIIRLTLLDFYEVKSSWKRDYLEHIKIVTDQASLGLGLVHNKILVVRVLASGGRLVSPSTLFSMAVGRRTTQCRPTSRSQHQWTSGKEMVGH</sequence>
<reference evidence="2" key="1">
    <citation type="submission" date="2020-02" db="EMBL/GenBank/DDBJ databases">
        <authorList>
            <person name="Scholz U."/>
            <person name="Mascher M."/>
            <person name="Fiebig A."/>
        </authorList>
    </citation>
    <scope>NUCLEOTIDE SEQUENCE</scope>
</reference>
<evidence type="ECO:0000313" key="3">
    <source>
        <dbReference type="Proteomes" id="UP000663760"/>
    </source>
</evidence>
<keyword evidence="1" id="KW-0472">Membrane</keyword>
<keyword evidence="1" id="KW-0812">Transmembrane</keyword>
<organism evidence="2 3">
    <name type="scientific">Spirodela intermedia</name>
    <name type="common">Intermediate duckweed</name>
    <dbReference type="NCBI Taxonomy" id="51605"/>
    <lineage>
        <taxon>Eukaryota</taxon>
        <taxon>Viridiplantae</taxon>
        <taxon>Streptophyta</taxon>
        <taxon>Embryophyta</taxon>
        <taxon>Tracheophyta</taxon>
        <taxon>Spermatophyta</taxon>
        <taxon>Magnoliopsida</taxon>
        <taxon>Liliopsida</taxon>
        <taxon>Araceae</taxon>
        <taxon>Lemnoideae</taxon>
        <taxon>Spirodela</taxon>
    </lineage>
</organism>